<evidence type="ECO:0000313" key="2">
    <source>
        <dbReference type="Proteomes" id="UP000008312"/>
    </source>
</evidence>
<dbReference type="RefSeq" id="XP_012894129.1">
    <property type="nucleotide sequence ID" value="XM_013038675.1"/>
</dbReference>
<dbReference type="OrthoDB" id="127285at2759"/>
<proteinExistence type="predicted"/>
<dbReference type="PANTHER" id="PTHR34348:SF1">
    <property type="entry name" value="SURFEIT LOCUS PROTEIN 2"/>
    <property type="match status" value="1"/>
</dbReference>
<organism evidence="1">
    <name type="scientific">Blastocystis hominis</name>
    <dbReference type="NCBI Taxonomy" id="12968"/>
    <lineage>
        <taxon>Eukaryota</taxon>
        <taxon>Sar</taxon>
        <taxon>Stramenopiles</taxon>
        <taxon>Bigyra</taxon>
        <taxon>Opalozoa</taxon>
        <taxon>Opalinata</taxon>
        <taxon>Blastocystidae</taxon>
        <taxon>Blastocystis</taxon>
    </lineage>
</organism>
<accession>D8LW92</accession>
<dbReference type="Proteomes" id="UP000008312">
    <property type="component" value="Unassembled WGS sequence"/>
</dbReference>
<dbReference type="InParanoid" id="D8LW92"/>
<dbReference type="InterPro" id="IPR008833">
    <property type="entry name" value="Surf2"/>
</dbReference>
<protein>
    <submittedName>
        <fullName evidence="1">Uncharacterized protein</fullName>
    </submittedName>
</protein>
<dbReference type="GeneID" id="24923088"/>
<dbReference type="EMBL" id="FN668638">
    <property type="protein sequence ID" value="CBK20081.2"/>
    <property type="molecule type" value="Genomic_DNA"/>
</dbReference>
<dbReference type="AlphaFoldDB" id="D8LW92"/>
<name>D8LW92_BLAHO</name>
<keyword evidence="2" id="KW-1185">Reference proteome</keyword>
<dbReference type="PANTHER" id="PTHR34348">
    <property type="entry name" value="SURFEIT LOCUS PROTEIN 2"/>
    <property type="match status" value="1"/>
</dbReference>
<reference evidence="1" key="1">
    <citation type="submission" date="2010-02" db="EMBL/GenBank/DDBJ databases">
        <title>Sequencing and annotation of the Blastocystis hominis genome.</title>
        <authorList>
            <person name="Wincker P."/>
        </authorList>
    </citation>
    <scope>NUCLEOTIDE SEQUENCE</scope>
    <source>
        <strain evidence="1">Singapore isolate B</strain>
    </source>
</reference>
<sequence length="121" mass="14588">MDAELAAFLKDNPDFELNDRGRIHCKLTNHDIVADMSEVQKYIKTKKYLHAKNWYNYDYSKYEPYIIPHRSDPKKLFCIVTMTSLNKIPEVVERVVNSKKFKRLCEEYNQRQEEKKRREAV</sequence>
<evidence type="ECO:0000313" key="1">
    <source>
        <dbReference type="EMBL" id="CBK20081.2"/>
    </source>
</evidence>
<dbReference type="Pfam" id="PF05477">
    <property type="entry name" value="SURF2"/>
    <property type="match status" value="1"/>
</dbReference>
<dbReference type="OMA" id="CRHINNT"/>
<gene>
    <name evidence="1" type="ORF">GSBLH_T00006964001</name>
</gene>